<dbReference type="RefSeq" id="WP_150549096.1">
    <property type="nucleotide sequence ID" value="NZ_LR215729.2"/>
</dbReference>
<evidence type="ECO:0000256" key="5">
    <source>
        <dbReference type="ARBA" id="ARBA00022898"/>
    </source>
</evidence>
<name>A0A653E8A1_9PSED</name>
<dbReference type="GO" id="GO:0009102">
    <property type="term" value="P:biotin biosynthetic process"/>
    <property type="evidence" value="ECO:0007669"/>
    <property type="project" value="TreeGrafter"/>
</dbReference>
<evidence type="ECO:0000256" key="3">
    <source>
        <dbReference type="ARBA" id="ARBA00022576"/>
    </source>
</evidence>
<sequence length="460" mass="49991">MSLSKQTLALQHTDAQHHLHPFTNSRELNDRGVRVISSAKGVYLTDTEGNQLLDGMSGLWCVSVGHGRQEIIDAVSRQLSELTFYNTFFNTSHPPVIELSRKLAAVTPAQFNHFFYTGSGSESNDTIFRLARYFWELQGKPEKRIMVGRTNGYHGSTVAAASLGGFGGMHAQGGMLIPDVVHAPQPFWWANGGDMIPEAFGLHVAQQTLDMIDEIGADKVAAMIAEPIQGAGGVIIPPSTYWPALSAGLKARDILLISDEVICGFGRTGEWFGCELMGTEPDFMTMAKGITSGYVPMGAVAVSDRIAQVLLERGDEFAHGFTYSGHPAACAAAIANLEILESEQMVTRVRDDIGPYLQQKWQALAEHPMVGEAVMAGLIGAFQFTSNKAKRSSFPAEARIGMIAREHSFNNGLVMRAVGDRMVIAPPFSLTHTEADELIAKTQKVIELTYAHARNLGLID</sequence>
<keyword evidence="4 7" id="KW-0808">Transferase</keyword>
<dbReference type="AlphaFoldDB" id="A0A653E8A1"/>
<accession>A0A653E8A1</accession>
<keyword evidence="5 6" id="KW-0663">Pyridoxal phosphate</keyword>
<dbReference type="FunFam" id="3.40.640.10:FF:000014">
    <property type="entry name" value="Adenosylmethionine-8-amino-7-oxononanoate aminotransferase, probable"/>
    <property type="match status" value="1"/>
</dbReference>
<evidence type="ECO:0000256" key="4">
    <source>
        <dbReference type="ARBA" id="ARBA00022679"/>
    </source>
</evidence>
<protein>
    <submittedName>
        <fullName evidence="7">Aminotransferase</fullName>
    </submittedName>
</protein>
<dbReference type="CDD" id="cd00610">
    <property type="entry name" value="OAT_like"/>
    <property type="match status" value="1"/>
</dbReference>
<comment type="similarity">
    <text evidence="2 6">Belongs to the class-III pyridoxal-phosphate-dependent aminotransferase family.</text>
</comment>
<evidence type="ECO:0000313" key="7">
    <source>
        <dbReference type="EMBL" id="VEV98763.1"/>
    </source>
</evidence>
<dbReference type="Pfam" id="PF00202">
    <property type="entry name" value="Aminotran_3"/>
    <property type="match status" value="1"/>
</dbReference>
<evidence type="ECO:0000256" key="2">
    <source>
        <dbReference type="ARBA" id="ARBA00008954"/>
    </source>
</evidence>
<dbReference type="EMBL" id="LR215729">
    <property type="protein sequence ID" value="VEV98763.1"/>
    <property type="molecule type" value="Genomic_DNA"/>
</dbReference>
<reference evidence="7" key="1">
    <citation type="submission" date="2019-02" db="EMBL/GenBank/DDBJ databases">
        <authorList>
            <consortium name="Genoscope - CEA"/>
            <person name="William W."/>
        </authorList>
    </citation>
    <scope>NUCLEOTIDE SEQUENCE [LARGE SCALE GENOMIC DNA]</scope>
    <source>
        <strain evidence="7">YSy11</strain>
    </source>
</reference>
<dbReference type="NCBIfam" id="NF005682">
    <property type="entry name" value="PRK07480.1"/>
    <property type="match status" value="1"/>
</dbReference>
<evidence type="ECO:0000256" key="1">
    <source>
        <dbReference type="ARBA" id="ARBA00001933"/>
    </source>
</evidence>
<dbReference type="SUPFAM" id="SSF53383">
    <property type="entry name" value="PLP-dependent transferases"/>
    <property type="match status" value="1"/>
</dbReference>
<dbReference type="InterPro" id="IPR015422">
    <property type="entry name" value="PyrdxlP-dep_Trfase_small"/>
</dbReference>
<organism evidence="7">
    <name type="scientific">Pseudomonas marincola</name>
    <dbReference type="NCBI Taxonomy" id="437900"/>
    <lineage>
        <taxon>Bacteria</taxon>
        <taxon>Pseudomonadati</taxon>
        <taxon>Pseudomonadota</taxon>
        <taxon>Gammaproteobacteria</taxon>
        <taxon>Pseudomonadales</taxon>
        <taxon>Pseudomonadaceae</taxon>
        <taxon>Pseudomonas</taxon>
    </lineage>
</organism>
<gene>
    <name evidence="7" type="ORF">PMYSY11_3719</name>
</gene>
<dbReference type="InterPro" id="IPR015421">
    <property type="entry name" value="PyrdxlP-dep_Trfase_major"/>
</dbReference>
<dbReference type="PANTHER" id="PTHR42684:SF3">
    <property type="entry name" value="ADENOSYLMETHIONINE-8-AMINO-7-OXONONANOATE AMINOTRANSFERASE"/>
    <property type="match status" value="1"/>
</dbReference>
<dbReference type="Gene3D" id="3.40.640.10">
    <property type="entry name" value="Type I PLP-dependent aspartate aminotransferase-like (Major domain)"/>
    <property type="match status" value="1"/>
</dbReference>
<keyword evidence="3 7" id="KW-0032">Aminotransferase</keyword>
<dbReference type="PANTHER" id="PTHR42684">
    <property type="entry name" value="ADENOSYLMETHIONINE-8-AMINO-7-OXONONANOATE AMINOTRANSFERASE"/>
    <property type="match status" value="1"/>
</dbReference>
<proteinExistence type="inferred from homology"/>
<comment type="cofactor">
    <cofactor evidence="1">
        <name>pyridoxal 5'-phosphate</name>
        <dbReference type="ChEBI" id="CHEBI:597326"/>
    </cofactor>
</comment>
<dbReference type="PROSITE" id="PS00600">
    <property type="entry name" value="AA_TRANSFER_CLASS_3"/>
    <property type="match status" value="1"/>
</dbReference>
<dbReference type="InterPro" id="IPR005814">
    <property type="entry name" value="Aminotrans_3"/>
</dbReference>
<dbReference type="GO" id="GO:0009448">
    <property type="term" value="P:gamma-aminobutyric acid metabolic process"/>
    <property type="evidence" value="ECO:0007669"/>
    <property type="project" value="TreeGrafter"/>
</dbReference>
<evidence type="ECO:0000256" key="6">
    <source>
        <dbReference type="RuleBase" id="RU003560"/>
    </source>
</evidence>
<dbReference type="Gene3D" id="3.90.1150.10">
    <property type="entry name" value="Aspartate Aminotransferase, domain 1"/>
    <property type="match status" value="1"/>
</dbReference>
<dbReference type="InterPro" id="IPR015424">
    <property type="entry name" value="PyrdxlP-dep_Trfase"/>
</dbReference>
<dbReference type="GO" id="GO:0030170">
    <property type="term" value="F:pyridoxal phosphate binding"/>
    <property type="evidence" value="ECO:0007669"/>
    <property type="project" value="InterPro"/>
</dbReference>
<dbReference type="InterPro" id="IPR049704">
    <property type="entry name" value="Aminotrans_3_PPA_site"/>
</dbReference>
<dbReference type="GO" id="GO:0004015">
    <property type="term" value="F:adenosylmethionine-8-amino-7-oxononanoate transaminase activity"/>
    <property type="evidence" value="ECO:0007669"/>
    <property type="project" value="TreeGrafter"/>
</dbReference>